<evidence type="ECO:0000313" key="1">
    <source>
        <dbReference type="EMBL" id="SOY32398.1"/>
    </source>
</evidence>
<reference evidence="1 2" key="1">
    <citation type="submission" date="2018-01" db="EMBL/GenBank/DDBJ databases">
        <authorList>
            <person name="Gaut B.S."/>
            <person name="Morton B.R."/>
            <person name="Clegg M.T."/>
            <person name="Duvall M.R."/>
        </authorList>
    </citation>
    <scope>NUCLEOTIDE SEQUENCE [LARGE SCALE GENOMIC DNA]</scope>
    <source>
        <strain evidence="1">GP69</strain>
    </source>
</reference>
<keyword evidence="2" id="KW-1185">Reference proteome</keyword>
<gene>
    <name evidence="1" type="ORF">AMURIS_05157</name>
</gene>
<dbReference type="EMBL" id="OFSM01000049">
    <property type="protein sequence ID" value="SOY32398.1"/>
    <property type="molecule type" value="Genomic_DNA"/>
</dbReference>
<dbReference type="AlphaFoldDB" id="A0A2K4ZPH4"/>
<sequence length="30" mass="3625">MDSYNRNLIIESSLGFYYRILIIENAKQFL</sequence>
<proteinExistence type="predicted"/>
<organism evidence="1 2">
    <name type="scientific">Acetatifactor muris</name>
    <dbReference type="NCBI Taxonomy" id="879566"/>
    <lineage>
        <taxon>Bacteria</taxon>
        <taxon>Bacillati</taxon>
        <taxon>Bacillota</taxon>
        <taxon>Clostridia</taxon>
        <taxon>Lachnospirales</taxon>
        <taxon>Lachnospiraceae</taxon>
        <taxon>Acetatifactor</taxon>
    </lineage>
</organism>
<protein>
    <submittedName>
        <fullName evidence="1">Uncharacterized protein</fullName>
    </submittedName>
</protein>
<accession>A0A2K4ZPH4</accession>
<name>A0A2K4ZPH4_9FIRM</name>
<dbReference type="Proteomes" id="UP000236311">
    <property type="component" value="Unassembled WGS sequence"/>
</dbReference>
<evidence type="ECO:0000313" key="2">
    <source>
        <dbReference type="Proteomes" id="UP000236311"/>
    </source>
</evidence>